<accession>A0A6C0B0N3</accession>
<name>A0A6C0B0N3_9ZZZZ</name>
<organism evidence="1">
    <name type="scientific">viral metagenome</name>
    <dbReference type="NCBI Taxonomy" id="1070528"/>
    <lineage>
        <taxon>unclassified sequences</taxon>
        <taxon>metagenomes</taxon>
        <taxon>organismal metagenomes</taxon>
    </lineage>
</organism>
<reference evidence="1" key="1">
    <citation type="journal article" date="2020" name="Nature">
        <title>Giant virus diversity and host interactions through global metagenomics.</title>
        <authorList>
            <person name="Schulz F."/>
            <person name="Roux S."/>
            <person name="Paez-Espino D."/>
            <person name="Jungbluth S."/>
            <person name="Walsh D.A."/>
            <person name="Denef V.J."/>
            <person name="McMahon K.D."/>
            <person name="Konstantinidis K.T."/>
            <person name="Eloe-Fadrosh E.A."/>
            <person name="Kyrpides N.C."/>
            <person name="Woyke T."/>
        </authorList>
    </citation>
    <scope>NUCLEOTIDE SEQUENCE</scope>
    <source>
        <strain evidence="1">GVMAG-M-3300009185-36</strain>
    </source>
</reference>
<proteinExistence type="predicted"/>
<sequence>MDIFDSRTVMDFQKFTFSGHLRTHVYKVLDENIKLGHADYTCYWILELMCSGLVHSCWNTLFLSAAIHINRGAPNVFLYLVRMYERFAPYENHYTLQTMTDIRNNRDARLLFCEVGASVALCRKSKLPSLPRIKPEHDFQPLVIQENLKAPSSMYARSLMKQEDPMELYIPVNEFMFCLRPETRDSIRSLYWASWILSYASKYKADNKTYLVCSYRSNEYVEDKYLRSPVWILWSVIHETARSSPQSGTITPYIEALYKMYCLRWAQGDLKKRLPFLITAVLFICESTTIDIHYAVPHNIQTVQDIVINIPQWIGAIIHTQKTFA</sequence>
<dbReference type="EMBL" id="MN739048">
    <property type="protein sequence ID" value="QHS85767.1"/>
    <property type="molecule type" value="Genomic_DNA"/>
</dbReference>
<evidence type="ECO:0000313" key="1">
    <source>
        <dbReference type="EMBL" id="QHS85767.1"/>
    </source>
</evidence>
<protein>
    <submittedName>
        <fullName evidence="1">Uncharacterized protein</fullName>
    </submittedName>
</protein>
<dbReference type="AlphaFoldDB" id="A0A6C0B0N3"/>